<sequence length="111" mass="13035">MVYAKKGFNMNVYLVTHAHELEFYAEHEKIIGIYSTQENAEEAINKLKLKAGFCERIEDFQIEEHIVDEDSWREGFATITHILKNGRKLVVCVPTWAKNDLEMRQKMSDEE</sequence>
<dbReference type="AlphaFoldDB" id="A0A1L3J8R9"/>
<dbReference type="EMBL" id="CP018154">
    <property type="protein sequence ID" value="APG61532.1"/>
    <property type="molecule type" value="Genomic_DNA"/>
</dbReference>
<evidence type="ECO:0000313" key="2">
    <source>
        <dbReference type="EMBL" id="APG61532.1"/>
    </source>
</evidence>
<evidence type="ECO:0000313" key="3">
    <source>
        <dbReference type="Proteomes" id="UP000242561"/>
    </source>
</evidence>
<dbReference type="Proteomes" id="UP000242561">
    <property type="component" value="Chromosome"/>
</dbReference>
<protein>
    <recommendedName>
        <fullName evidence="1">DUF7336 domain-containing protein</fullName>
    </recommendedName>
</protein>
<reference evidence="2 3" key="1">
    <citation type="submission" date="2016-11" db="EMBL/GenBank/DDBJ databases">
        <title>Sphingorhabdus sp. LPB0140, isolated from marine environment.</title>
        <authorList>
            <person name="Kim E."/>
            <person name="Yi H."/>
        </authorList>
    </citation>
    <scope>NUCLEOTIDE SEQUENCE [LARGE SCALE GENOMIC DNA]</scope>
    <source>
        <strain evidence="2 3">LPB0140</strain>
    </source>
</reference>
<keyword evidence="3" id="KW-1185">Reference proteome</keyword>
<accession>A0A1L3J8R9</accession>
<proteinExistence type="predicted"/>
<gene>
    <name evidence="2" type="ORF">LPB140_00250</name>
</gene>
<dbReference type="STRING" id="1913578.LPB140_00250"/>
<dbReference type="Pfam" id="PF24024">
    <property type="entry name" value="DUF7336"/>
    <property type="match status" value="1"/>
</dbReference>
<name>A0A1L3J8R9_9SPHN</name>
<organism evidence="2 3">
    <name type="scientific">Sphingorhabdus lutea</name>
    <dbReference type="NCBI Taxonomy" id="1913578"/>
    <lineage>
        <taxon>Bacteria</taxon>
        <taxon>Pseudomonadati</taxon>
        <taxon>Pseudomonadota</taxon>
        <taxon>Alphaproteobacteria</taxon>
        <taxon>Sphingomonadales</taxon>
        <taxon>Sphingomonadaceae</taxon>
        <taxon>Sphingorhabdus</taxon>
    </lineage>
</organism>
<feature type="domain" description="DUF7336" evidence="1">
    <location>
        <begin position="10"/>
        <end position="76"/>
    </location>
</feature>
<dbReference type="InterPro" id="IPR055760">
    <property type="entry name" value="DUF7336"/>
</dbReference>
<evidence type="ECO:0000259" key="1">
    <source>
        <dbReference type="Pfam" id="PF24024"/>
    </source>
</evidence>
<dbReference type="KEGG" id="sphl:LPB140_00250"/>